<gene>
    <name evidence="2" type="ORF">J2X15_001565</name>
</gene>
<dbReference type="Proteomes" id="UP001268089">
    <property type="component" value="Unassembled WGS sequence"/>
</dbReference>
<dbReference type="RefSeq" id="WP_310341128.1">
    <property type="nucleotide sequence ID" value="NZ_JAVDXO010000002.1"/>
</dbReference>
<name>A0ABU1ZL59_9BURK</name>
<feature type="chain" id="PRO_5046117676" description="ABC-type transport auxiliary lipoprotein component domain-containing protein" evidence="1">
    <location>
        <begin position="25"/>
        <end position="194"/>
    </location>
</feature>
<evidence type="ECO:0000256" key="1">
    <source>
        <dbReference type="SAM" id="SignalP"/>
    </source>
</evidence>
<evidence type="ECO:0008006" key="4">
    <source>
        <dbReference type="Google" id="ProtNLM"/>
    </source>
</evidence>
<sequence length="194" mass="20497">MKSISVRRVIVAAFATGAFTFALAAEPEKLALVYDASAMDVVPTILPGACLLNVVSIADQRTNQESISADIPILAGAPNVWVGNGLSSLKAYGYGVQQSTSPLPDAVNLDLELIRSYTWFGNMRINGMVAMDIGVTPVGGERKVQKFRASGSKANMWGATSEHLTTLNYAFNNVANKLALALQSACAESKTAAK</sequence>
<evidence type="ECO:0000313" key="3">
    <source>
        <dbReference type="Proteomes" id="UP001268089"/>
    </source>
</evidence>
<proteinExistence type="predicted"/>
<comment type="caution">
    <text evidence="2">The sequence shown here is derived from an EMBL/GenBank/DDBJ whole genome shotgun (WGS) entry which is preliminary data.</text>
</comment>
<keyword evidence="1" id="KW-0732">Signal</keyword>
<keyword evidence="3" id="KW-1185">Reference proteome</keyword>
<protein>
    <recommendedName>
        <fullName evidence="4">ABC-type transport auxiliary lipoprotein component domain-containing protein</fullName>
    </recommendedName>
</protein>
<accession>A0ABU1ZL59</accession>
<organism evidence="2 3">
    <name type="scientific">Rhodoferax saidenbachensis</name>
    <dbReference type="NCBI Taxonomy" id="1484693"/>
    <lineage>
        <taxon>Bacteria</taxon>
        <taxon>Pseudomonadati</taxon>
        <taxon>Pseudomonadota</taxon>
        <taxon>Betaproteobacteria</taxon>
        <taxon>Burkholderiales</taxon>
        <taxon>Comamonadaceae</taxon>
        <taxon>Rhodoferax</taxon>
    </lineage>
</organism>
<dbReference type="EMBL" id="JAVDXO010000002">
    <property type="protein sequence ID" value="MDR7306287.1"/>
    <property type="molecule type" value="Genomic_DNA"/>
</dbReference>
<reference evidence="2 3" key="1">
    <citation type="submission" date="2023-07" db="EMBL/GenBank/DDBJ databases">
        <title>Sorghum-associated microbial communities from plants grown in Nebraska, USA.</title>
        <authorList>
            <person name="Schachtman D."/>
        </authorList>
    </citation>
    <scope>NUCLEOTIDE SEQUENCE [LARGE SCALE GENOMIC DNA]</scope>
    <source>
        <strain evidence="2 3">BE308</strain>
    </source>
</reference>
<evidence type="ECO:0000313" key="2">
    <source>
        <dbReference type="EMBL" id="MDR7306287.1"/>
    </source>
</evidence>
<feature type="signal peptide" evidence="1">
    <location>
        <begin position="1"/>
        <end position="24"/>
    </location>
</feature>